<feature type="compositionally biased region" description="Polar residues" evidence="1">
    <location>
        <begin position="41"/>
        <end position="58"/>
    </location>
</feature>
<evidence type="ECO:0000313" key="2">
    <source>
        <dbReference type="EMBL" id="KIS70367.1"/>
    </source>
</evidence>
<dbReference type="GeneID" id="23566787"/>
<dbReference type="RefSeq" id="XP_011387985.1">
    <property type="nucleotide sequence ID" value="XM_011389683.1"/>
</dbReference>
<proteinExistence type="predicted"/>
<feature type="region of interest" description="Disordered" evidence="1">
    <location>
        <begin position="1"/>
        <end position="116"/>
    </location>
</feature>
<name>A0A0D1CAK8_MYCMD</name>
<dbReference type="InParanoid" id="A0A0D1CAK8"/>
<dbReference type="KEGG" id="uma:UMAG_10808"/>
<protein>
    <submittedName>
        <fullName evidence="2">Uncharacterized protein</fullName>
    </submittedName>
</protein>
<dbReference type="VEuPathDB" id="FungiDB:UMAG_10808"/>
<dbReference type="eggNOG" id="ENOG502RE7I">
    <property type="taxonomic scope" value="Eukaryota"/>
</dbReference>
<dbReference type="AlphaFoldDB" id="A0A0D1CAK8"/>
<evidence type="ECO:0000256" key="1">
    <source>
        <dbReference type="SAM" id="MobiDB-lite"/>
    </source>
</evidence>
<dbReference type="OrthoDB" id="2555657at2759"/>
<dbReference type="EMBL" id="CM003142">
    <property type="protein sequence ID" value="KIS70367.1"/>
    <property type="molecule type" value="Genomic_DNA"/>
</dbReference>
<accession>A0A0D1CAK8</accession>
<keyword evidence="3" id="KW-1185">Reference proteome</keyword>
<evidence type="ECO:0000313" key="3">
    <source>
        <dbReference type="Proteomes" id="UP000000561"/>
    </source>
</evidence>
<feature type="compositionally biased region" description="Acidic residues" evidence="1">
    <location>
        <begin position="98"/>
        <end position="107"/>
    </location>
</feature>
<feature type="compositionally biased region" description="Low complexity" evidence="1">
    <location>
        <begin position="1"/>
        <end position="14"/>
    </location>
</feature>
<dbReference type="Proteomes" id="UP000000561">
    <property type="component" value="Chromosome 3"/>
</dbReference>
<organism evidence="2 3">
    <name type="scientific">Mycosarcoma maydis</name>
    <name type="common">Corn smut fungus</name>
    <name type="synonym">Ustilago maydis</name>
    <dbReference type="NCBI Taxonomy" id="5270"/>
    <lineage>
        <taxon>Eukaryota</taxon>
        <taxon>Fungi</taxon>
        <taxon>Dikarya</taxon>
        <taxon>Basidiomycota</taxon>
        <taxon>Ustilaginomycotina</taxon>
        <taxon>Ustilaginomycetes</taxon>
        <taxon>Ustilaginales</taxon>
        <taxon>Ustilaginaceae</taxon>
        <taxon>Mycosarcoma</taxon>
    </lineage>
</organism>
<sequence length="134" mass="14369">MASTSHSSAAGASAVTNVEEEFRSGPGAAPEALDEEMAANPTPTAERTHTPLSINTAEAQDESDLAPTFFQNSSSNNKKRQSGTKPADTSAIAVQDSDRDDDDDLMEPDLPGREESLLDEKIRARYIQEIGDIF</sequence>
<gene>
    <name evidence="2" type="ORF">UMAG_10808</name>
</gene>
<reference evidence="2 3" key="1">
    <citation type="journal article" date="2006" name="Nature">
        <title>Insights from the genome of the biotrophic fungal plant pathogen Ustilago maydis.</title>
        <authorList>
            <person name="Kamper J."/>
            <person name="Kahmann R."/>
            <person name="Bolker M."/>
            <person name="Ma L.J."/>
            <person name="Brefort T."/>
            <person name="Saville B.J."/>
            <person name="Banuett F."/>
            <person name="Kronstad J.W."/>
            <person name="Gold S.E."/>
            <person name="Muller O."/>
            <person name="Perlin M.H."/>
            <person name="Wosten H.A."/>
            <person name="de Vries R."/>
            <person name="Ruiz-Herrera J."/>
            <person name="Reynaga-Pena C.G."/>
            <person name="Snetselaar K."/>
            <person name="McCann M."/>
            <person name="Perez-Martin J."/>
            <person name="Feldbrugge M."/>
            <person name="Basse C.W."/>
            <person name="Steinberg G."/>
            <person name="Ibeas J.I."/>
            <person name="Holloman W."/>
            <person name="Guzman P."/>
            <person name="Farman M."/>
            <person name="Stajich J.E."/>
            <person name="Sentandreu R."/>
            <person name="Gonzalez-Prieto J.M."/>
            <person name="Kennell J.C."/>
            <person name="Molina L."/>
            <person name="Schirawski J."/>
            <person name="Mendoza-Mendoza A."/>
            <person name="Greilinger D."/>
            <person name="Munch K."/>
            <person name="Rossel N."/>
            <person name="Scherer M."/>
            <person name="Vranes M."/>
            <person name="Ladendorf O."/>
            <person name="Vincon V."/>
            <person name="Fuchs U."/>
            <person name="Sandrock B."/>
            <person name="Meng S."/>
            <person name="Ho E.C."/>
            <person name="Cahill M.J."/>
            <person name="Boyce K.J."/>
            <person name="Klose J."/>
            <person name="Klosterman S.J."/>
            <person name="Deelstra H.J."/>
            <person name="Ortiz-Castellanos L."/>
            <person name="Li W."/>
            <person name="Sanchez-Alonso P."/>
            <person name="Schreier P.H."/>
            <person name="Hauser-Hahn I."/>
            <person name="Vaupel M."/>
            <person name="Koopmann E."/>
            <person name="Friedrich G."/>
            <person name="Voss H."/>
            <person name="Schluter T."/>
            <person name="Margolis J."/>
            <person name="Platt D."/>
            <person name="Swimmer C."/>
            <person name="Gnirke A."/>
            <person name="Chen F."/>
            <person name="Vysotskaia V."/>
            <person name="Mannhaupt G."/>
            <person name="Guldener U."/>
            <person name="Munsterkotter M."/>
            <person name="Haase D."/>
            <person name="Oesterheld M."/>
            <person name="Mewes H.W."/>
            <person name="Mauceli E.W."/>
            <person name="DeCaprio D."/>
            <person name="Wade C.M."/>
            <person name="Butler J."/>
            <person name="Young S."/>
            <person name="Jaffe D.B."/>
            <person name="Calvo S."/>
            <person name="Nusbaum C."/>
            <person name="Galagan J."/>
            <person name="Birren B.W."/>
        </authorList>
    </citation>
    <scope>NUCLEOTIDE SEQUENCE [LARGE SCALE GENOMIC DNA]</scope>
    <source>
        <strain evidence="3">DSM 14603 / FGSC 9021 / UM521</strain>
    </source>
</reference>